<organism evidence="1">
    <name type="scientific">Myoviridae sp. ctMnh10</name>
    <dbReference type="NCBI Taxonomy" id="2827682"/>
    <lineage>
        <taxon>Viruses</taxon>
        <taxon>Duplodnaviria</taxon>
        <taxon>Heunggongvirae</taxon>
        <taxon>Uroviricota</taxon>
        <taxon>Caudoviricetes</taxon>
    </lineage>
</organism>
<protein>
    <submittedName>
        <fullName evidence="1">ABC-transporter type IV</fullName>
    </submittedName>
</protein>
<accession>A0A8S5THI1</accession>
<sequence length="52" mass="6315">MFMVATICEKFGWTWWDYQNQPAEFIDAVRIKLNIEATFEAKQIEEMKRKTK</sequence>
<proteinExistence type="predicted"/>
<reference evidence="1" key="1">
    <citation type="journal article" date="2021" name="Proc. Natl. Acad. Sci. U.S.A.">
        <title>A Catalog of Tens of Thousands of Viruses from Human Metagenomes Reveals Hidden Associations with Chronic Diseases.</title>
        <authorList>
            <person name="Tisza M.J."/>
            <person name="Buck C.B."/>
        </authorList>
    </citation>
    <scope>NUCLEOTIDE SEQUENCE</scope>
    <source>
        <strain evidence="1">CtMnh10</strain>
    </source>
</reference>
<name>A0A8S5THI1_9CAUD</name>
<evidence type="ECO:0000313" key="1">
    <source>
        <dbReference type="EMBL" id="DAF62726.1"/>
    </source>
</evidence>
<dbReference type="EMBL" id="BK032827">
    <property type="protein sequence ID" value="DAF62726.1"/>
    <property type="molecule type" value="Genomic_DNA"/>
</dbReference>